<accession>A0ABY8WFN9</accession>
<dbReference type="RefSeq" id="WP_284917984.1">
    <property type="nucleotide sequence ID" value="NZ_CP126980.1"/>
</dbReference>
<dbReference type="Gene3D" id="1.10.1740.10">
    <property type="match status" value="1"/>
</dbReference>
<keyword evidence="5" id="KW-0804">Transcription</keyword>
<dbReference type="InterPro" id="IPR013325">
    <property type="entry name" value="RNA_pol_sigma_r2"/>
</dbReference>
<keyword evidence="4" id="KW-0238">DNA-binding</keyword>
<reference evidence="8 9" key="1">
    <citation type="submission" date="2023-06" db="EMBL/GenBank/DDBJ databases">
        <authorList>
            <person name="Yushchuk O."/>
            <person name="Binda E."/>
            <person name="Ruckert-Reed C."/>
            <person name="Fedorenko V."/>
            <person name="Kalinowski J."/>
            <person name="Marinelli F."/>
        </authorList>
    </citation>
    <scope>NUCLEOTIDE SEQUENCE [LARGE SCALE GENOMIC DNA]</scope>
    <source>
        <strain evidence="8 9">NRRL 3884</strain>
    </source>
</reference>
<dbReference type="Gene3D" id="1.10.10.10">
    <property type="entry name" value="Winged helix-like DNA-binding domain superfamily/Winged helix DNA-binding domain"/>
    <property type="match status" value="1"/>
</dbReference>
<dbReference type="PANTHER" id="PTHR43133">
    <property type="entry name" value="RNA POLYMERASE ECF-TYPE SIGMA FACTO"/>
    <property type="match status" value="1"/>
</dbReference>
<dbReference type="Pfam" id="PF04542">
    <property type="entry name" value="Sigma70_r2"/>
    <property type="match status" value="1"/>
</dbReference>
<evidence type="ECO:0000256" key="2">
    <source>
        <dbReference type="ARBA" id="ARBA00023015"/>
    </source>
</evidence>
<evidence type="ECO:0000313" key="9">
    <source>
        <dbReference type="Proteomes" id="UP001240150"/>
    </source>
</evidence>
<evidence type="ECO:0000256" key="3">
    <source>
        <dbReference type="ARBA" id="ARBA00023082"/>
    </source>
</evidence>
<gene>
    <name evidence="8" type="ORF">ACTOB_000155</name>
</gene>
<dbReference type="InterPro" id="IPR039425">
    <property type="entry name" value="RNA_pol_sigma-70-like"/>
</dbReference>
<dbReference type="Pfam" id="PF08281">
    <property type="entry name" value="Sigma70_r4_2"/>
    <property type="match status" value="1"/>
</dbReference>
<dbReference type="InterPro" id="IPR007627">
    <property type="entry name" value="RNA_pol_sigma70_r2"/>
</dbReference>
<evidence type="ECO:0000256" key="4">
    <source>
        <dbReference type="ARBA" id="ARBA00023125"/>
    </source>
</evidence>
<evidence type="ECO:0000259" key="7">
    <source>
        <dbReference type="Pfam" id="PF08281"/>
    </source>
</evidence>
<dbReference type="EMBL" id="CP126980">
    <property type="protein sequence ID" value="WIM96696.1"/>
    <property type="molecule type" value="Genomic_DNA"/>
</dbReference>
<dbReference type="CDD" id="cd06171">
    <property type="entry name" value="Sigma70_r4"/>
    <property type="match status" value="1"/>
</dbReference>
<dbReference type="SUPFAM" id="SSF88659">
    <property type="entry name" value="Sigma3 and sigma4 domains of RNA polymerase sigma factors"/>
    <property type="match status" value="1"/>
</dbReference>
<dbReference type="InterPro" id="IPR014284">
    <property type="entry name" value="RNA_pol_sigma-70_dom"/>
</dbReference>
<evidence type="ECO:0000256" key="5">
    <source>
        <dbReference type="ARBA" id="ARBA00023163"/>
    </source>
</evidence>
<feature type="domain" description="RNA polymerase sigma-70 region 2" evidence="6">
    <location>
        <begin position="28"/>
        <end position="93"/>
    </location>
</feature>
<dbReference type="NCBIfam" id="TIGR02937">
    <property type="entry name" value="sigma70-ECF"/>
    <property type="match status" value="1"/>
</dbReference>
<protein>
    <submittedName>
        <fullName evidence="8">RNA polymerase sigma factor</fullName>
    </submittedName>
</protein>
<dbReference type="PANTHER" id="PTHR43133:SF8">
    <property type="entry name" value="RNA POLYMERASE SIGMA FACTOR HI_1459-RELATED"/>
    <property type="match status" value="1"/>
</dbReference>
<proteinExistence type="inferred from homology"/>
<dbReference type="InterPro" id="IPR036388">
    <property type="entry name" value="WH-like_DNA-bd_sf"/>
</dbReference>
<keyword evidence="3" id="KW-0731">Sigma factor</keyword>
<keyword evidence="9" id="KW-1185">Reference proteome</keyword>
<dbReference type="InterPro" id="IPR013249">
    <property type="entry name" value="RNA_pol_sigma70_r4_t2"/>
</dbReference>
<name>A0ABY8WFN9_9ACTN</name>
<evidence type="ECO:0000313" key="8">
    <source>
        <dbReference type="EMBL" id="WIM96696.1"/>
    </source>
</evidence>
<sequence length="182" mass="20423">MARDDDQEELARRAAGGDRVALDTLLGRIQPSVLRRCARFLPCYQDAEEACQDVLLQVARNISRFRGQSKFSTWLHVIIANSSRQTYRSLKRRAVEQAHGVPPIDVPDARTTSVIAGSRLDLLDALDRLENRNADLVGPIVLRDICQLDYREIAQHLGIPEGTVKSRIHQGRARVREYLGAG</sequence>
<dbReference type="Proteomes" id="UP001240150">
    <property type="component" value="Chromosome"/>
</dbReference>
<comment type="similarity">
    <text evidence="1">Belongs to the sigma-70 factor family. ECF subfamily.</text>
</comment>
<evidence type="ECO:0000259" key="6">
    <source>
        <dbReference type="Pfam" id="PF04542"/>
    </source>
</evidence>
<dbReference type="InterPro" id="IPR013324">
    <property type="entry name" value="RNA_pol_sigma_r3/r4-like"/>
</dbReference>
<evidence type="ECO:0000256" key="1">
    <source>
        <dbReference type="ARBA" id="ARBA00010641"/>
    </source>
</evidence>
<feature type="domain" description="RNA polymerase sigma factor 70 region 4 type 2" evidence="7">
    <location>
        <begin position="140"/>
        <end position="174"/>
    </location>
</feature>
<dbReference type="SUPFAM" id="SSF88946">
    <property type="entry name" value="Sigma2 domain of RNA polymerase sigma factors"/>
    <property type="match status" value="1"/>
</dbReference>
<keyword evidence="2" id="KW-0805">Transcription regulation</keyword>
<organism evidence="8 9">
    <name type="scientific">Actinoplanes oblitus</name>
    <dbReference type="NCBI Taxonomy" id="3040509"/>
    <lineage>
        <taxon>Bacteria</taxon>
        <taxon>Bacillati</taxon>
        <taxon>Actinomycetota</taxon>
        <taxon>Actinomycetes</taxon>
        <taxon>Micromonosporales</taxon>
        <taxon>Micromonosporaceae</taxon>
        <taxon>Actinoplanes</taxon>
    </lineage>
</organism>